<dbReference type="GO" id="GO:0020037">
    <property type="term" value="F:heme binding"/>
    <property type="evidence" value="ECO:0007669"/>
    <property type="project" value="InterPro"/>
</dbReference>
<dbReference type="GO" id="GO:0016020">
    <property type="term" value="C:membrane"/>
    <property type="evidence" value="ECO:0007669"/>
    <property type="project" value="InterPro"/>
</dbReference>
<keyword evidence="6" id="KW-0496">Mitochondrion</keyword>
<evidence type="ECO:0000256" key="1">
    <source>
        <dbReference type="ARBA" id="ARBA00009186"/>
    </source>
</evidence>
<dbReference type="PANTHER" id="PTHR43653">
    <property type="entry name" value="CYTOCHROME C ASSEMBLY PROTEIN-RELATED"/>
    <property type="match status" value="1"/>
</dbReference>
<reference evidence="6" key="1">
    <citation type="journal article" date="2004" name="RNA">
        <title>Mitochondrial 3' tRNA editing in the jakobid Seculamonas ecuadoriensis: a novel mechanism and implications for tRNA processing.</title>
        <authorList>
            <person name="Leigh J."/>
            <person name="Lang B.F."/>
        </authorList>
    </citation>
    <scope>NUCLEOTIDE SEQUENCE</scope>
    <source>
        <strain evidence="6">ATCC 50422</strain>
    </source>
</reference>
<dbReference type="PANTHER" id="PTHR43653:SF1">
    <property type="entry name" value="CYTOCHROME C-TYPE BIOGENESIS PROTEIN CCMF"/>
    <property type="match status" value="1"/>
</dbReference>
<dbReference type="InterPro" id="IPR032523">
    <property type="entry name" value="CcmF_C"/>
</dbReference>
<keyword evidence="2" id="KW-0201">Cytochrome c-type biogenesis</keyword>
<dbReference type="EMBL" id="KC353355">
    <property type="protein sequence ID" value="AGH24193.1"/>
    <property type="molecule type" value="Genomic_DNA"/>
</dbReference>
<feature type="transmembrane region" description="Helical" evidence="3">
    <location>
        <begin position="512"/>
        <end position="531"/>
    </location>
</feature>
<dbReference type="Pfam" id="PF16327">
    <property type="entry name" value="CcmF_C"/>
    <property type="match status" value="1"/>
</dbReference>
<feature type="transmembrane region" description="Helical" evidence="3">
    <location>
        <begin position="274"/>
        <end position="292"/>
    </location>
</feature>
<keyword evidence="6" id="KW-0456">Lyase</keyword>
<reference evidence="6" key="2">
    <citation type="journal article" date="2006" name="RNA">
        <title>Hybrid E. coli--Mitochondrial ribonuclease P RNAs are catalytically active.</title>
        <authorList>
            <person name="Seif E."/>
            <person name="Cadieux A."/>
            <person name="Lang B.F."/>
        </authorList>
    </citation>
    <scope>NUCLEOTIDE SEQUENCE</scope>
    <source>
        <strain evidence="6">ATCC 50422</strain>
    </source>
</reference>
<dbReference type="GO" id="GO:0016829">
    <property type="term" value="F:lyase activity"/>
    <property type="evidence" value="ECO:0007669"/>
    <property type="project" value="UniProtKB-KW"/>
</dbReference>
<feature type="transmembrane region" description="Helical" evidence="3">
    <location>
        <begin position="174"/>
        <end position="194"/>
    </location>
</feature>
<feature type="transmembrane region" description="Helical" evidence="3">
    <location>
        <begin position="93"/>
        <end position="113"/>
    </location>
</feature>
<feature type="transmembrane region" description="Helical" evidence="3">
    <location>
        <begin position="6"/>
        <end position="24"/>
    </location>
</feature>
<feature type="transmembrane region" description="Helical" evidence="3">
    <location>
        <begin position="215"/>
        <end position="238"/>
    </location>
</feature>
<feature type="transmembrane region" description="Helical" evidence="3">
    <location>
        <begin position="417"/>
        <end position="435"/>
    </location>
</feature>
<reference evidence="6" key="3">
    <citation type="journal article" date="2013" name="Genome Biol. Evol.">
        <title>Strikingly bacteria-like and gene-rich mitochondrial genomes throughout jakobid protists.</title>
        <authorList>
            <person name="Burger G."/>
            <person name="Gray M.W."/>
            <person name="Forget L."/>
            <person name="Lang B.F."/>
        </authorList>
    </citation>
    <scope>NUCLEOTIDE SEQUENCE</scope>
    <source>
        <strain evidence="6">ATCC 50422</strain>
    </source>
</reference>
<keyword evidence="3" id="KW-0472">Membrane</keyword>
<proteinExistence type="inferred from homology"/>
<protein>
    <submittedName>
        <fullName evidence="6">Heme lyase</fullName>
    </submittedName>
</protein>
<gene>
    <name evidence="6" type="primary">ccmF</name>
</gene>
<dbReference type="InterPro" id="IPR002541">
    <property type="entry name" value="Cyt_c_assembly"/>
</dbReference>
<comment type="similarity">
    <text evidence="1">Belongs to the CcmF/CycK/Ccl1/NrfE/CcsA family.</text>
</comment>
<dbReference type="AlphaFoldDB" id="M4QL63"/>
<evidence type="ECO:0000313" key="6">
    <source>
        <dbReference type="EMBL" id="AGH24193.1"/>
    </source>
</evidence>
<feature type="transmembrane region" description="Helical" evidence="3">
    <location>
        <begin position="629"/>
        <end position="653"/>
    </location>
</feature>
<dbReference type="Pfam" id="PF01578">
    <property type="entry name" value="Cytochrom_C_asm"/>
    <property type="match status" value="1"/>
</dbReference>
<evidence type="ECO:0000259" key="5">
    <source>
        <dbReference type="Pfam" id="PF16327"/>
    </source>
</evidence>
<organism evidence="6">
    <name type="scientific">Jakoba libera</name>
    <name type="common">Flagellate</name>
    <name type="synonym">Cryptobia libera</name>
    <dbReference type="NCBI Taxonomy" id="143017"/>
    <lineage>
        <taxon>Eukaryota</taxon>
        <taxon>Discoba</taxon>
        <taxon>Jakobida</taxon>
        <taxon>Histionina</taxon>
        <taxon>Jakobidae</taxon>
        <taxon>Jakoba</taxon>
    </lineage>
</organism>
<feature type="domain" description="Cytochrome c-type biogenesis protein CcmF C-terminal" evidence="5">
    <location>
        <begin position="377"/>
        <end position="652"/>
    </location>
</feature>
<sequence length="657" mass="76643">MFSSFLPLFFLLGILSILLSLFPVQKSKWFSSFSFLLICFSFSFFSFSFSFFSLVFYHLQENFTLQAIFQSTHSLQPIFYRISSVWGSHSGSMILWTWILSFLSFFFLYTLPYSLRKDSFYLCVAKIQSFILLFFSSYTYFTSSPFLTFDQTTFQGTELNPVLQDIVLAIHPPLIYVGYLTTSLLASHSISLLWSQYTNPHFFHSSTALKYYHDFIWYARISWICLTCGILLGSWWAYYELGWGGFWFWDPVENASLLPWILLTALLHKPSSHWTIILSFFSFYSCVLATFFVRSGLLDSVHSFAADQQRGLWILCFLILSLLLFLLLFYLSSTTSHFFLHSTTNQVTNHQGNHQNSFSKLPSFLLKKSNVTPITWWNQLFLLWIFLMVLIGTFYPTLHQLIFQQGITLGPSFFHSMIFPLLTPMLFLMILSTKLQSLSLITWSKILILISFQLGFLVGSFLFCSFVFTISYDYFNSSLFFAFLAICSILQLLPALWSYFCHQSPFRSISFLFSHFGVALAILGLSLWNSLADQKHLIMFPGDSYLFAGIQWVFREVNFLKGPNYDSFYGNFALFKKDSLCAVLFPEKRHYLIQDTYSTKVDIHSHWFSDLHTILGDGNLYTGWSVHFYYYPFLSFLWIAGFFLITGVLFQLYKEKK</sequence>
<feature type="transmembrane region" description="Helical" evidence="3">
    <location>
        <begin position="36"/>
        <end position="59"/>
    </location>
</feature>
<geneLocation type="mitochondrion" evidence="6"/>
<feature type="transmembrane region" description="Helical" evidence="3">
    <location>
        <begin position="376"/>
        <end position="397"/>
    </location>
</feature>
<feature type="transmembrane region" description="Helical" evidence="3">
    <location>
        <begin position="120"/>
        <end position="141"/>
    </location>
</feature>
<keyword evidence="3" id="KW-1133">Transmembrane helix</keyword>
<dbReference type="GO" id="GO:0015232">
    <property type="term" value="F:heme transmembrane transporter activity"/>
    <property type="evidence" value="ECO:0007669"/>
    <property type="project" value="InterPro"/>
</dbReference>
<dbReference type="GeneID" id="15333131"/>
<evidence type="ECO:0000256" key="2">
    <source>
        <dbReference type="ARBA" id="ARBA00022748"/>
    </source>
</evidence>
<dbReference type="InterPro" id="IPR003567">
    <property type="entry name" value="Cyt_c_biogenesis"/>
</dbReference>
<dbReference type="PRINTS" id="PR01410">
    <property type="entry name" value="CCBIOGENESIS"/>
</dbReference>
<name>M4QL63_JAKLI</name>
<feature type="transmembrane region" description="Helical" evidence="3">
    <location>
        <begin position="447"/>
        <end position="472"/>
    </location>
</feature>
<feature type="transmembrane region" description="Helical" evidence="3">
    <location>
        <begin position="478"/>
        <end position="500"/>
    </location>
</feature>
<dbReference type="RefSeq" id="YP_007890699.1">
    <property type="nucleotide sequence ID" value="NC_021127.1"/>
</dbReference>
<evidence type="ECO:0000256" key="3">
    <source>
        <dbReference type="SAM" id="Phobius"/>
    </source>
</evidence>
<evidence type="ECO:0000259" key="4">
    <source>
        <dbReference type="Pfam" id="PF01578"/>
    </source>
</evidence>
<feature type="transmembrane region" description="Helical" evidence="3">
    <location>
        <begin position="312"/>
        <end position="331"/>
    </location>
</feature>
<keyword evidence="3" id="KW-0812">Transmembrane</keyword>
<feature type="domain" description="Cytochrome c assembly protein" evidence="4">
    <location>
        <begin position="86"/>
        <end position="296"/>
    </location>
</feature>
<accession>M4QL63</accession>
<dbReference type="GO" id="GO:0017004">
    <property type="term" value="P:cytochrome complex assembly"/>
    <property type="evidence" value="ECO:0007669"/>
    <property type="project" value="UniProtKB-KW"/>
</dbReference>